<accession>A0A2P2NAD9</accession>
<organism evidence="1">
    <name type="scientific">Rhizophora mucronata</name>
    <name type="common">Asiatic mangrove</name>
    <dbReference type="NCBI Taxonomy" id="61149"/>
    <lineage>
        <taxon>Eukaryota</taxon>
        <taxon>Viridiplantae</taxon>
        <taxon>Streptophyta</taxon>
        <taxon>Embryophyta</taxon>
        <taxon>Tracheophyta</taxon>
        <taxon>Spermatophyta</taxon>
        <taxon>Magnoliopsida</taxon>
        <taxon>eudicotyledons</taxon>
        <taxon>Gunneridae</taxon>
        <taxon>Pentapetalae</taxon>
        <taxon>rosids</taxon>
        <taxon>fabids</taxon>
        <taxon>Malpighiales</taxon>
        <taxon>Rhizophoraceae</taxon>
        <taxon>Rhizophora</taxon>
    </lineage>
</organism>
<reference evidence="1" key="1">
    <citation type="submission" date="2018-02" db="EMBL/GenBank/DDBJ databases">
        <title>Rhizophora mucronata_Transcriptome.</title>
        <authorList>
            <person name="Meera S.P."/>
            <person name="Sreeshan A."/>
            <person name="Augustine A."/>
        </authorList>
    </citation>
    <scope>NUCLEOTIDE SEQUENCE</scope>
    <source>
        <tissue evidence="1">Leaf</tissue>
    </source>
</reference>
<proteinExistence type="predicted"/>
<dbReference type="EMBL" id="GGEC01058960">
    <property type="protein sequence ID" value="MBX39444.1"/>
    <property type="molecule type" value="Transcribed_RNA"/>
</dbReference>
<name>A0A2P2NAD9_RHIMU</name>
<dbReference type="AlphaFoldDB" id="A0A2P2NAD9"/>
<sequence length="26" mass="2963">MWDFMSHVPKLLSLFCSKVMTAASEC</sequence>
<protein>
    <submittedName>
        <fullName evidence="1">Uncharacterized protein</fullName>
    </submittedName>
</protein>
<evidence type="ECO:0000313" key="1">
    <source>
        <dbReference type="EMBL" id="MBX39444.1"/>
    </source>
</evidence>